<organism evidence="1 2">
    <name type="scientific">Paenibacillus ginsengarvi</name>
    <dbReference type="NCBI Taxonomy" id="400777"/>
    <lineage>
        <taxon>Bacteria</taxon>
        <taxon>Bacillati</taxon>
        <taxon>Bacillota</taxon>
        <taxon>Bacilli</taxon>
        <taxon>Bacillales</taxon>
        <taxon>Paenibacillaceae</taxon>
        <taxon>Paenibacillus</taxon>
    </lineage>
</organism>
<gene>
    <name evidence="1" type="ORF">D7M11_01590</name>
</gene>
<dbReference type="RefSeq" id="WP_120745389.1">
    <property type="nucleotide sequence ID" value="NZ_RBAH01000001.1"/>
</dbReference>
<dbReference type="EMBL" id="RBAH01000001">
    <property type="protein sequence ID" value="RKN86683.1"/>
    <property type="molecule type" value="Genomic_DNA"/>
</dbReference>
<evidence type="ECO:0008006" key="3">
    <source>
        <dbReference type="Google" id="ProtNLM"/>
    </source>
</evidence>
<protein>
    <recommendedName>
        <fullName evidence="3">YgiT-type zinc finger protein</fullName>
    </recommendedName>
</protein>
<name>A0A3B0CMR3_9BACL</name>
<dbReference type="OrthoDB" id="2974439at2"/>
<dbReference type="AlphaFoldDB" id="A0A3B0CMR3"/>
<accession>A0A3B0CMR3</accession>
<comment type="caution">
    <text evidence="1">The sequence shown here is derived from an EMBL/GenBank/DDBJ whole genome shotgun (WGS) entry which is preliminary data.</text>
</comment>
<evidence type="ECO:0000313" key="2">
    <source>
        <dbReference type="Proteomes" id="UP000282311"/>
    </source>
</evidence>
<keyword evidence="2" id="KW-1185">Reference proteome</keyword>
<proteinExistence type="predicted"/>
<sequence>MQKSCNCGATMNIRLRTVIFQNKVEIANVPIYSCETCHRSEVFPPVKSELTGYIRTLGAQPEKGTVLFNDISELAHLFYLVTSKESRHNSVEAVVEDRINELLDLLLIAQSLNDDVWMEDVRTRLKQITTHMTATYKLS</sequence>
<evidence type="ECO:0000313" key="1">
    <source>
        <dbReference type="EMBL" id="RKN86683.1"/>
    </source>
</evidence>
<dbReference type="Proteomes" id="UP000282311">
    <property type="component" value="Unassembled WGS sequence"/>
</dbReference>
<reference evidence="1 2" key="1">
    <citation type="journal article" date="2007" name="Int. J. Syst. Evol. Microbiol.">
        <title>Paenibacillus ginsengarvi sp. nov., isolated from soil from ginseng cultivation.</title>
        <authorList>
            <person name="Yoon M.H."/>
            <person name="Ten L.N."/>
            <person name="Im W.T."/>
        </authorList>
    </citation>
    <scope>NUCLEOTIDE SEQUENCE [LARGE SCALE GENOMIC DNA]</scope>
    <source>
        <strain evidence="1 2">KCTC 13059</strain>
    </source>
</reference>